<keyword evidence="2" id="KW-1185">Reference proteome</keyword>
<dbReference type="GeneID" id="92366953"/>
<gene>
    <name evidence="1" type="ORF">cand_027690</name>
</gene>
<dbReference type="Proteomes" id="UP000186804">
    <property type="component" value="Unassembled WGS sequence"/>
</dbReference>
<proteinExistence type="predicted"/>
<dbReference type="EMBL" id="LRBS01000052">
    <property type="protein sequence ID" value="OII76748.1"/>
    <property type="molecule type" value="Genomic_DNA"/>
</dbReference>
<dbReference type="AlphaFoldDB" id="A0A1J4MUM3"/>
<dbReference type="RefSeq" id="XP_067068594.1">
    <property type="nucleotide sequence ID" value="XM_067212997.1"/>
</dbReference>
<accession>A0A1J4MUM3</accession>
<name>A0A1J4MUM3_9CRYT</name>
<organism evidence="1 2">
    <name type="scientific">Cryptosporidium andersoni</name>
    <dbReference type="NCBI Taxonomy" id="117008"/>
    <lineage>
        <taxon>Eukaryota</taxon>
        <taxon>Sar</taxon>
        <taxon>Alveolata</taxon>
        <taxon>Apicomplexa</taxon>
        <taxon>Conoidasida</taxon>
        <taxon>Coccidia</taxon>
        <taxon>Eucoccidiorida</taxon>
        <taxon>Eimeriorina</taxon>
        <taxon>Cryptosporidiidae</taxon>
        <taxon>Cryptosporidium</taxon>
    </lineage>
</organism>
<dbReference type="VEuPathDB" id="CryptoDB:cand_027690"/>
<dbReference type="OrthoDB" id="339403at2759"/>
<comment type="caution">
    <text evidence="1">The sequence shown here is derived from an EMBL/GenBank/DDBJ whole genome shotgun (WGS) entry which is preliminary data.</text>
</comment>
<evidence type="ECO:0000313" key="2">
    <source>
        <dbReference type="Proteomes" id="UP000186804"/>
    </source>
</evidence>
<evidence type="ECO:0000313" key="1">
    <source>
        <dbReference type="EMBL" id="OII76748.1"/>
    </source>
</evidence>
<reference evidence="1 2" key="1">
    <citation type="submission" date="2016-10" db="EMBL/GenBank/DDBJ databases">
        <title>Reductive evolution of mitochondrial metabolism and differential evolution of invasion-related proteins in Cryptosporidium.</title>
        <authorList>
            <person name="Liu S."/>
            <person name="Roellig D.M."/>
            <person name="Guo Y."/>
            <person name="Li N."/>
            <person name="Frace M.A."/>
            <person name="Tang K."/>
            <person name="Zhang L."/>
            <person name="Feng Y."/>
            <person name="Xiao L."/>
        </authorList>
    </citation>
    <scope>NUCLEOTIDE SEQUENCE [LARGE SCALE GENOMIC DNA]</scope>
    <source>
        <strain evidence="1">30847</strain>
    </source>
</reference>
<protein>
    <submittedName>
        <fullName evidence="1">Uncharacterized protein</fullName>
    </submittedName>
</protein>
<sequence>MLVEKKSIEEVWKSTGRRIILKPDKVCEPCLGLYEEHGNIDNQDYLRYGVRYIGNKTLKSKFNERIVFGEIFGESIKADKLIQNNLKYCFTELNSSLHWVWRSRNSNLMIDTRDSTGILSFVQRTWKDSSDSNCQLEVIDNKFYITSLPNICIYPGDELVLSVENNMDLIMATFGDQLMRARIKNKVNYQQSINHYSYIESPVSCETHTGGTSPDILDTGNISRYNIKKQADTSNNFFYNDHGIRNWIHYTINCRNGSNCTFCGDIIESVSKKYASWVYKNALVFIIDNNEFKGYGLSNSQIKWLDQWKSTSNEKKLYKLLSIYNISTEPKAEFVNNMQEIKENKIDCYEDEILTNFKDSDINCNKYNNPKVVNKHLDSDKFLRPLSNENLSIDALLVQSYISNEECSQDLISEFQMLDEEFSDKSSYKCHLSKPVFLYFFFDKWILKQQNSDYIIRIPIPLEIEHQVNLLMPYPYGIKWHTRSRSWRYYFAYSSKYFASDNYESYSSGKYLQSLNYNTESAKNFQNQEYISVYPLFEDYYSLIKSYFAICSIKLKYEQEKVLICENSDNLVDMSHDFYLKKNKKPKYFETGEVITNKSNLNSYLGYDGTLENYVQSGIQSFNSLSAESFKNSISFSPVKFTDEIYVKSNEKLDSMIMDEHEIIRQAEILLVPPYSSNIKFCSRRFGFQIMYNKKRAWFSVKSRGVLEAFNLAVKWLRKQREANAKAQKYKKNMDSNFSGDSDKDSIASFTEQANRLKPFPKRIIWVPSRRVFIVSYRRSGEFSQINTKSFNPAIYGGVKKALKQACIFQSQTELKGKYTTMNKMNKSEKSLFQDEGHLCKKLMSVYKGTSKRGIDALKSLSHWVKKIGPQASPEIVTNAYREAVSTYITQPTVLLQSLSLSNTNHNVNNEHTFTSNSHNYEISYSNSSKNSETNDQNTLIHPVYLDTDLVIKNETYSNTTLNEPINVDINNYHDIIGNDLKYTSLVFFNKHDFYDELKLTEPLVSSSDPRLLFQKEDNFEFNFQFTSPSPFENIDLFTLIEP</sequence>